<sequence>MPSIEKRGTNSFRLIIESGYDSMGKRLKKSKTIRIDDEKLLKTTRKLQDYLDLELAKFKMEVEAGEYIAPDKMLFSNFVEEWKTKFVEKHLEGKTIDNYLLHVRKRINPHFGHLRMDKIKTLHIIDYLDKLAGAGNRMDGRDGALGSATIVYNYRVLRSIFSKAEEWKVIKENPMNGVKKPKEALSSELNVYSEAEVKELFEALQNENIRLRTLIALALTTGMRRGELIGLEWKHIDFENGIIEVKQSIPMYINGKPLIKAPKTASSVRKIALPHSIVEELKELQQHMRKERLKINDRWQGGEHNFVFCSWDGKPLAQNRPTKWWRELFDRHPQLKYIRFHDLRHTSATLLINQGVHAKIISNRLGHSKISTTMDTYGHVIQSADVAAAQKLDTLFQKTKKNA</sequence>
<dbReference type="CDD" id="cd01189">
    <property type="entry name" value="INT_ICEBs1_C_like"/>
    <property type="match status" value="1"/>
</dbReference>
<dbReference type="EMBL" id="NMQW01000017">
    <property type="protein sequence ID" value="OXM85815.1"/>
    <property type="molecule type" value="Genomic_DNA"/>
</dbReference>
<comment type="caution">
    <text evidence="8">The sequence shown here is derived from an EMBL/GenBank/DDBJ whole genome shotgun (WGS) entry which is preliminary data.</text>
</comment>
<evidence type="ECO:0000256" key="4">
    <source>
        <dbReference type="ARBA" id="ARBA00023172"/>
    </source>
</evidence>
<dbReference type="GO" id="GO:0006310">
    <property type="term" value="P:DNA recombination"/>
    <property type="evidence" value="ECO:0007669"/>
    <property type="project" value="UniProtKB-KW"/>
</dbReference>
<dbReference type="InterPro" id="IPR013762">
    <property type="entry name" value="Integrase-like_cat_sf"/>
</dbReference>
<dbReference type="OrthoDB" id="9803188at2"/>
<evidence type="ECO:0000313" key="8">
    <source>
        <dbReference type="EMBL" id="OXM85815.1"/>
    </source>
</evidence>
<evidence type="ECO:0000256" key="1">
    <source>
        <dbReference type="ARBA" id="ARBA00008857"/>
    </source>
</evidence>
<dbReference type="InterPro" id="IPR011010">
    <property type="entry name" value="DNA_brk_join_enz"/>
</dbReference>
<dbReference type="AlphaFoldDB" id="A0A229URK3"/>
<evidence type="ECO:0000256" key="3">
    <source>
        <dbReference type="ARBA" id="ARBA00023125"/>
    </source>
</evidence>
<proteinExistence type="inferred from homology"/>
<feature type="domain" description="Tyr recombinase" evidence="6">
    <location>
        <begin position="187"/>
        <end position="391"/>
    </location>
</feature>
<dbReference type="PROSITE" id="PS51900">
    <property type="entry name" value="CB"/>
    <property type="match status" value="1"/>
</dbReference>
<keyword evidence="3 5" id="KW-0238">DNA-binding</keyword>
<comment type="similarity">
    <text evidence="1">Belongs to the 'phage' integrase family.</text>
</comment>
<keyword evidence="2" id="KW-0229">DNA integration</keyword>
<dbReference type="Gene3D" id="1.10.443.10">
    <property type="entry name" value="Intergrase catalytic core"/>
    <property type="match status" value="1"/>
</dbReference>
<dbReference type="PANTHER" id="PTHR30349:SF64">
    <property type="entry name" value="PROPHAGE INTEGRASE INTD-RELATED"/>
    <property type="match status" value="1"/>
</dbReference>
<dbReference type="InterPro" id="IPR004107">
    <property type="entry name" value="Integrase_SAM-like_N"/>
</dbReference>
<keyword evidence="9" id="KW-1185">Reference proteome</keyword>
<dbReference type="RefSeq" id="WP_094014966.1">
    <property type="nucleotide sequence ID" value="NZ_NMQW01000017.1"/>
</dbReference>
<evidence type="ECO:0000259" key="7">
    <source>
        <dbReference type="PROSITE" id="PS51900"/>
    </source>
</evidence>
<accession>A0A229URK3</accession>
<dbReference type="InterPro" id="IPR044068">
    <property type="entry name" value="CB"/>
</dbReference>
<keyword evidence="4" id="KW-0233">DNA recombination</keyword>
<organism evidence="8 9">
    <name type="scientific">Paenibacillus rigui</name>
    <dbReference type="NCBI Taxonomy" id="554312"/>
    <lineage>
        <taxon>Bacteria</taxon>
        <taxon>Bacillati</taxon>
        <taxon>Bacillota</taxon>
        <taxon>Bacilli</taxon>
        <taxon>Bacillales</taxon>
        <taxon>Paenibacillaceae</taxon>
        <taxon>Paenibacillus</taxon>
    </lineage>
</organism>
<dbReference type="Pfam" id="PF00589">
    <property type="entry name" value="Phage_integrase"/>
    <property type="match status" value="1"/>
</dbReference>
<dbReference type="InterPro" id="IPR010998">
    <property type="entry name" value="Integrase_recombinase_N"/>
</dbReference>
<dbReference type="SUPFAM" id="SSF56349">
    <property type="entry name" value="DNA breaking-rejoining enzymes"/>
    <property type="match status" value="1"/>
</dbReference>
<reference evidence="8 9" key="1">
    <citation type="submission" date="2017-07" db="EMBL/GenBank/DDBJ databases">
        <title>Genome sequencing and assembly of Paenibacillus rigui.</title>
        <authorList>
            <person name="Mayilraj S."/>
        </authorList>
    </citation>
    <scope>NUCLEOTIDE SEQUENCE [LARGE SCALE GENOMIC DNA]</scope>
    <source>
        <strain evidence="8 9">JCM 16352</strain>
    </source>
</reference>
<name>A0A229URK3_9BACL</name>
<evidence type="ECO:0000256" key="5">
    <source>
        <dbReference type="PROSITE-ProRule" id="PRU01248"/>
    </source>
</evidence>
<dbReference type="GO" id="GO:0015074">
    <property type="term" value="P:DNA integration"/>
    <property type="evidence" value="ECO:0007669"/>
    <property type="project" value="UniProtKB-KW"/>
</dbReference>
<dbReference type="Gene3D" id="1.10.150.130">
    <property type="match status" value="1"/>
</dbReference>
<dbReference type="InterPro" id="IPR050090">
    <property type="entry name" value="Tyrosine_recombinase_XerCD"/>
</dbReference>
<evidence type="ECO:0000313" key="9">
    <source>
        <dbReference type="Proteomes" id="UP000215509"/>
    </source>
</evidence>
<dbReference type="GO" id="GO:0003677">
    <property type="term" value="F:DNA binding"/>
    <property type="evidence" value="ECO:0007669"/>
    <property type="project" value="UniProtKB-UniRule"/>
</dbReference>
<dbReference type="Pfam" id="PF14659">
    <property type="entry name" value="Phage_int_SAM_3"/>
    <property type="match status" value="1"/>
</dbReference>
<protein>
    <submittedName>
        <fullName evidence="8">Site-specific integrase</fullName>
    </submittedName>
</protein>
<evidence type="ECO:0000256" key="2">
    <source>
        <dbReference type="ARBA" id="ARBA00022908"/>
    </source>
</evidence>
<feature type="domain" description="Core-binding (CB)" evidence="7">
    <location>
        <begin position="73"/>
        <end position="165"/>
    </location>
</feature>
<evidence type="ECO:0000259" key="6">
    <source>
        <dbReference type="PROSITE" id="PS51898"/>
    </source>
</evidence>
<dbReference type="PANTHER" id="PTHR30349">
    <property type="entry name" value="PHAGE INTEGRASE-RELATED"/>
    <property type="match status" value="1"/>
</dbReference>
<dbReference type="Proteomes" id="UP000215509">
    <property type="component" value="Unassembled WGS sequence"/>
</dbReference>
<dbReference type="InterPro" id="IPR002104">
    <property type="entry name" value="Integrase_catalytic"/>
</dbReference>
<gene>
    <name evidence="8" type="ORF">CF651_11295</name>
</gene>
<dbReference type="PROSITE" id="PS51898">
    <property type="entry name" value="TYR_RECOMBINASE"/>
    <property type="match status" value="1"/>
</dbReference>